<dbReference type="GeneID" id="64694396"/>
<dbReference type="RefSeq" id="XP_041284595.1">
    <property type="nucleotide sequence ID" value="XM_041432137.1"/>
</dbReference>
<dbReference type="InterPro" id="IPR041457">
    <property type="entry name" value="CxC2_KDZ-assoc"/>
</dbReference>
<accession>A0A9P7ERZ0</accession>
<feature type="signal peptide" evidence="1">
    <location>
        <begin position="1"/>
        <end position="25"/>
    </location>
</feature>
<keyword evidence="1" id="KW-0732">Signal</keyword>
<name>A0A9P7ERZ0_9AGAM</name>
<proteinExistence type="predicted"/>
<sequence>MLKTAATFQLLCNFQLLSFESKASAYEFYHSLVRLTDNTDCYNVFLQMVHEWQHLKIVKHFGHGHEVSGIDGTSQGECVVICPACPQPGKDLHDGWALATKANCWLYATFLAIDVNFHLKRHNVLSNETDPSMSTGWSYFVEETDYKSYLAQHLGEAQEVHDPDLLSCMLLTPFHRKAHAPVTMLK</sequence>
<dbReference type="AlphaFoldDB" id="A0A9P7ERZ0"/>
<dbReference type="Proteomes" id="UP000823399">
    <property type="component" value="Unassembled WGS sequence"/>
</dbReference>
<evidence type="ECO:0000256" key="1">
    <source>
        <dbReference type="SAM" id="SignalP"/>
    </source>
</evidence>
<dbReference type="EMBL" id="JABBWM010000194">
    <property type="protein sequence ID" value="KAG2085007.1"/>
    <property type="molecule type" value="Genomic_DNA"/>
</dbReference>
<organism evidence="3 4">
    <name type="scientific">Suillus discolor</name>
    <dbReference type="NCBI Taxonomy" id="1912936"/>
    <lineage>
        <taxon>Eukaryota</taxon>
        <taxon>Fungi</taxon>
        <taxon>Dikarya</taxon>
        <taxon>Basidiomycota</taxon>
        <taxon>Agaricomycotina</taxon>
        <taxon>Agaricomycetes</taxon>
        <taxon>Agaricomycetidae</taxon>
        <taxon>Boletales</taxon>
        <taxon>Suillineae</taxon>
        <taxon>Suillaceae</taxon>
        <taxon>Suillus</taxon>
    </lineage>
</organism>
<protein>
    <recommendedName>
        <fullName evidence="2">CxC2-like cysteine cluster KDZ transposase-associated domain-containing protein</fullName>
    </recommendedName>
</protein>
<gene>
    <name evidence="3" type="ORF">F5147DRAFT_589270</name>
</gene>
<reference evidence="3" key="1">
    <citation type="journal article" date="2020" name="New Phytol.">
        <title>Comparative genomics reveals dynamic genome evolution in host specialist ectomycorrhizal fungi.</title>
        <authorList>
            <person name="Lofgren L.A."/>
            <person name="Nguyen N.H."/>
            <person name="Vilgalys R."/>
            <person name="Ruytinx J."/>
            <person name="Liao H.L."/>
            <person name="Branco S."/>
            <person name="Kuo A."/>
            <person name="LaButti K."/>
            <person name="Lipzen A."/>
            <person name="Andreopoulos W."/>
            <person name="Pangilinan J."/>
            <person name="Riley R."/>
            <person name="Hundley H."/>
            <person name="Na H."/>
            <person name="Barry K."/>
            <person name="Grigoriev I.V."/>
            <person name="Stajich J.E."/>
            <person name="Kennedy P.G."/>
        </authorList>
    </citation>
    <scope>NUCLEOTIDE SEQUENCE</scope>
    <source>
        <strain evidence="3">FC423</strain>
    </source>
</reference>
<comment type="caution">
    <text evidence="3">The sequence shown here is derived from an EMBL/GenBank/DDBJ whole genome shotgun (WGS) entry which is preliminary data.</text>
</comment>
<feature type="chain" id="PRO_5040506703" description="CxC2-like cysteine cluster KDZ transposase-associated domain-containing protein" evidence="1">
    <location>
        <begin position="26"/>
        <end position="186"/>
    </location>
</feature>
<dbReference type="OrthoDB" id="3235114at2759"/>
<keyword evidence="4" id="KW-1185">Reference proteome</keyword>
<evidence type="ECO:0000259" key="2">
    <source>
        <dbReference type="Pfam" id="PF18803"/>
    </source>
</evidence>
<dbReference type="Pfam" id="PF18803">
    <property type="entry name" value="CxC2"/>
    <property type="match status" value="1"/>
</dbReference>
<feature type="domain" description="CxC2-like cysteine cluster KDZ transposase-associated" evidence="2">
    <location>
        <begin position="3"/>
        <end position="40"/>
    </location>
</feature>
<evidence type="ECO:0000313" key="3">
    <source>
        <dbReference type="EMBL" id="KAG2085007.1"/>
    </source>
</evidence>
<evidence type="ECO:0000313" key="4">
    <source>
        <dbReference type="Proteomes" id="UP000823399"/>
    </source>
</evidence>